<comment type="cofactor">
    <cofactor evidence="13">
        <name>Zn(2+)</name>
        <dbReference type="ChEBI" id="CHEBI:29105"/>
    </cofactor>
    <text evidence="13">Binds 1 zinc ion per subunit.</text>
</comment>
<evidence type="ECO:0000256" key="13">
    <source>
        <dbReference type="HAMAP-Rule" id="MF_00184"/>
    </source>
</evidence>
<accession>A0A0G4B4L9</accession>
<gene>
    <name evidence="13" type="primary">thrS</name>
    <name evidence="15" type="ORF">UT28_C0001G0780</name>
</gene>
<evidence type="ECO:0000256" key="2">
    <source>
        <dbReference type="ARBA" id="ARBA00022490"/>
    </source>
</evidence>
<dbReference type="Gene3D" id="3.30.54.20">
    <property type="match status" value="1"/>
</dbReference>
<comment type="subunit">
    <text evidence="13">Homodimer.</text>
</comment>
<dbReference type="STRING" id="1618337.UT28_C0001G0780"/>
<keyword evidence="9 13" id="KW-0694">RNA-binding</keyword>
<dbReference type="GO" id="GO:0000049">
    <property type="term" value="F:tRNA binding"/>
    <property type="evidence" value="ECO:0007669"/>
    <property type="project" value="UniProtKB-KW"/>
</dbReference>
<keyword evidence="8 13" id="KW-0067">ATP-binding</keyword>
<evidence type="ECO:0000256" key="12">
    <source>
        <dbReference type="ARBA" id="ARBA00049515"/>
    </source>
</evidence>
<dbReference type="PATRIC" id="fig|1618337.4.peg.768"/>
<dbReference type="PROSITE" id="PS50862">
    <property type="entry name" value="AA_TRNA_LIGASE_II"/>
    <property type="match status" value="1"/>
</dbReference>
<evidence type="ECO:0000256" key="10">
    <source>
        <dbReference type="ARBA" id="ARBA00022917"/>
    </source>
</evidence>
<name>A0A0G4B4L9_9BACT</name>
<dbReference type="InterPro" id="IPR004154">
    <property type="entry name" value="Anticodon-bd"/>
</dbReference>
<dbReference type="NCBIfam" id="TIGR00418">
    <property type="entry name" value="thrS"/>
    <property type="match status" value="1"/>
</dbReference>
<proteinExistence type="inferred from homology"/>
<evidence type="ECO:0000256" key="3">
    <source>
        <dbReference type="ARBA" id="ARBA00022555"/>
    </source>
</evidence>
<dbReference type="SUPFAM" id="SSF55681">
    <property type="entry name" value="Class II aaRS and biotin synthetases"/>
    <property type="match status" value="1"/>
</dbReference>
<dbReference type="SUPFAM" id="SSF52954">
    <property type="entry name" value="Class II aaRS ABD-related"/>
    <property type="match status" value="1"/>
</dbReference>
<dbReference type="EC" id="6.1.1.3" evidence="13"/>
<organism evidence="15 16">
    <name type="scientific">Berkelbacteria bacterium GW2011_GWE1_39_12</name>
    <dbReference type="NCBI Taxonomy" id="1618337"/>
    <lineage>
        <taxon>Bacteria</taxon>
        <taxon>Candidatus Berkelbacteria</taxon>
    </lineage>
</organism>
<evidence type="ECO:0000256" key="8">
    <source>
        <dbReference type="ARBA" id="ARBA00022840"/>
    </source>
</evidence>
<dbReference type="InterPro" id="IPR036621">
    <property type="entry name" value="Anticodon-bd_dom_sf"/>
</dbReference>
<dbReference type="SUPFAM" id="SSF55186">
    <property type="entry name" value="ThrRS/AlaRS common domain"/>
    <property type="match status" value="1"/>
</dbReference>
<dbReference type="GO" id="GO:0005737">
    <property type="term" value="C:cytoplasm"/>
    <property type="evidence" value="ECO:0007669"/>
    <property type="project" value="UniProtKB-SubCell"/>
</dbReference>
<evidence type="ECO:0000256" key="5">
    <source>
        <dbReference type="ARBA" id="ARBA00022723"/>
    </source>
</evidence>
<dbReference type="InterPro" id="IPR018163">
    <property type="entry name" value="Thr/Ala-tRNA-synth_IIc_edit"/>
</dbReference>
<dbReference type="Pfam" id="PF03129">
    <property type="entry name" value="HGTP_anticodon"/>
    <property type="match status" value="1"/>
</dbReference>
<evidence type="ECO:0000256" key="9">
    <source>
        <dbReference type="ARBA" id="ARBA00022884"/>
    </source>
</evidence>
<evidence type="ECO:0000256" key="7">
    <source>
        <dbReference type="ARBA" id="ARBA00022833"/>
    </source>
</evidence>
<dbReference type="EMBL" id="CP011213">
    <property type="protein sequence ID" value="AKM82560.1"/>
    <property type="molecule type" value="Genomic_DNA"/>
</dbReference>
<comment type="similarity">
    <text evidence="1 13">Belongs to the class-II aminoacyl-tRNA synthetase family.</text>
</comment>
<feature type="binding site" evidence="13">
    <location>
        <position position="459"/>
    </location>
    <ligand>
        <name>Zn(2+)</name>
        <dbReference type="ChEBI" id="CHEBI:29105"/>
        <note>catalytic</note>
    </ligand>
</feature>
<keyword evidence="11 13" id="KW-0030">Aminoacyl-tRNA synthetase</keyword>
<dbReference type="FunFam" id="3.30.54.20:FF:000002">
    <property type="entry name" value="Threonine--tRNA ligase"/>
    <property type="match status" value="1"/>
</dbReference>
<dbReference type="PRINTS" id="PR01047">
    <property type="entry name" value="TRNASYNTHTHR"/>
</dbReference>
<dbReference type="Gene3D" id="3.30.930.10">
    <property type="entry name" value="Bira Bifunctional Protein, Domain 2"/>
    <property type="match status" value="1"/>
</dbReference>
<comment type="catalytic activity">
    <reaction evidence="12 13">
        <text>tRNA(Thr) + L-threonine + ATP = L-threonyl-tRNA(Thr) + AMP + diphosphate + H(+)</text>
        <dbReference type="Rhea" id="RHEA:24624"/>
        <dbReference type="Rhea" id="RHEA-COMP:9670"/>
        <dbReference type="Rhea" id="RHEA-COMP:9704"/>
        <dbReference type="ChEBI" id="CHEBI:15378"/>
        <dbReference type="ChEBI" id="CHEBI:30616"/>
        <dbReference type="ChEBI" id="CHEBI:33019"/>
        <dbReference type="ChEBI" id="CHEBI:57926"/>
        <dbReference type="ChEBI" id="CHEBI:78442"/>
        <dbReference type="ChEBI" id="CHEBI:78534"/>
        <dbReference type="ChEBI" id="CHEBI:456215"/>
        <dbReference type="EC" id="6.1.1.3"/>
    </reaction>
</comment>
<dbReference type="AlphaFoldDB" id="A0A0G4B4L9"/>
<dbReference type="InterPro" id="IPR033728">
    <property type="entry name" value="ThrRS_core"/>
</dbReference>
<dbReference type="InterPro" id="IPR045864">
    <property type="entry name" value="aa-tRNA-synth_II/BPL/LPL"/>
</dbReference>
<dbReference type="FunFam" id="3.30.980.10:FF:000005">
    <property type="entry name" value="Threonyl-tRNA synthetase, mitochondrial"/>
    <property type="match status" value="1"/>
</dbReference>
<dbReference type="CDD" id="cd00860">
    <property type="entry name" value="ThrRS_anticodon"/>
    <property type="match status" value="1"/>
</dbReference>
<feature type="binding site" evidence="13">
    <location>
        <position position="277"/>
    </location>
    <ligand>
        <name>Zn(2+)</name>
        <dbReference type="ChEBI" id="CHEBI:29105"/>
        <note>catalytic</note>
    </ligand>
</feature>
<dbReference type="GO" id="GO:0046872">
    <property type="term" value="F:metal ion binding"/>
    <property type="evidence" value="ECO:0007669"/>
    <property type="project" value="UniProtKB-KW"/>
</dbReference>
<dbReference type="FunFam" id="3.40.50.800:FF:000001">
    <property type="entry name" value="Threonine--tRNA ligase"/>
    <property type="match status" value="1"/>
</dbReference>
<evidence type="ECO:0000256" key="11">
    <source>
        <dbReference type="ARBA" id="ARBA00023146"/>
    </source>
</evidence>
<keyword evidence="6 13" id="KW-0547">Nucleotide-binding</keyword>
<evidence type="ECO:0000256" key="1">
    <source>
        <dbReference type="ARBA" id="ARBA00008226"/>
    </source>
</evidence>
<dbReference type="Pfam" id="PF07973">
    <property type="entry name" value="tRNA_SAD"/>
    <property type="match status" value="1"/>
</dbReference>
<keyword evidence="7 13" id="KW-0862">Zinc</keyword>
<dbReference type="InterPro" id="IPR047246">
    <property type="entry name" value="ThrRS_anticodon"/>
</dbReference>
<evidence type="ECO:0000313" key="15">
    <source>
        <dbReference type="EMBL" id="AKM82560.1"/>
    </source>
</evidence>
<comment type="caution">
    <text evidence="13">Lacks conserved residue(s) required for the propagation of feature annotation.</text>
</comment>
<evidence type="ECO:0000313" key="16">
    <source>
        <dbReference type="Proteomes" id="UP000035648"/>
    </source>
</evidence>
<dbReference type="CDD" id="cd00771">
    <property type="entry name" value="ThrRS_core"/>
    <property type="match status" value="1"/>
</dbReference>
<keyword evidence="10 13" id="KW-0648">Protein biosynthesis</keyword>
<dbReference type="GO" id="GO:0006435">
    <property type="term" value="P:threonyl-tRNA aminoacylation"/>
    <property type="evidence" value="ECO:0007669"/>
    <property type="project" value="UniProtKB-UniRule"/>
</dbReference>
<evidence type="ECO:0000256" key="6">
    <source>
        <dbReference type="ARBA" id="ARBA00022741"/>
    </source>
</evidence>
<keyword evidence="4 13" id="KW-0436">Ligase</keyword>
<protein>
    <recommendedName>
        <fullName evidence="13">Threonine--tRNA ligase</fullName>
        <ecNumber evidence="13">6.1.1.3</ecNumber>
    </recommendedName>
    <alternativeName>
        <fullName evidence="13">Threonyl-tRNA synthetase</fullName>
        <shortName evidence="13">ThrRS</shortName>
    </alternativeName>
</protein>
<dbReference type="KEGG" id="bbgw:UT28_C0001G0780"/>
<feature type="domain" description="Aminoacyl-transfer RNA synthetases class-II family profile" evidence="14">
    <location>
        <begin position="215"/>
        <end position="482"/>
    </location>
</feature>
<dbReference type="SMART" id="SM00863">
    <property type="entry name" value="tRNA_SAD"/>
    <property type="match status" value="1"/>
</dbReference>
<dbReference type="InterPro" id="IPR002314">
    <property type="entry name" value="aa-tRNA-synt_IIb"/>
</dbReference>
<dbReference type="InterPro" id="IPR012947">
    <property type="entry name" value="tRNA_SAD"/>
</dbReference>
<dbReference type="Gene3D" id="3.30.980.10">
    <property type="entry name" value="Threonyl-trna Synthetase, Chain A, domain 2"/>
    <property type="match status" value="1"/>
</dbReference>
<dbReference type="PANTHER" id="PTHR11451:SF44">
    <property type="entry name" value="THREONINE--TRNA LIGASE, CHLOROPLASTIC_MITOCHONDRIAL 2"/>
    <property type="match status" value="1"/>
</dbReference>
<keyword evidence="2 13" id="KW-0963">Cytoplasm</keyword>
<dbReference type="Gene3D" id="3.40.50.800">
    <property type="entry name" value="Anticodon-binding domain"/>
    <property type="match status" value="1"/>
</dbReference>
<dbReference type="InterPro" id="IPR002320">
    <property type="entry name" value="Thr-tRNA-ligase_IIa"/>
</dbReference>
<dbReference type="PANTHER" id="PTHR11451">
    <property type="entry name" value="THREONINE-TRNA LIGASE"/>
    <property type="match status" value="1"/>
</dbReference>
<evidence type="ECO:0000256" key="4">
    <source>
        <dbReference type="ARBA" id="ARBA00022598"/>
    </source>
</evidence>
<evidence type="ECO:0000259" key="14">
    <source>
        <dbReference type="PROSITE" id="PS50862"/>
    </source>
</evidence>
<dbReference type="Pfam" id="PF00587">
    <property type="entry name" value="tRNA-synt_2b"/>
    <property type="match status" value="1"/>
</dbReference>
<reference evidence="15 16" key="1">
    <citation type="journal article" date="2015" name="Nature">
        <title>rRNA introns, odd ribosomes, and small enigmatic genomes across a large radiation of phyla.</title>
        <authorList>
            <person name="Brown C.T."/>
            <person name="Hug L.A."/>
            <person name="Thomas B.C."/>
            <person name="Sharon I."/>
            <person name="Castelle C.J."/>
            <person name="Singh A."/>
            <person name="Wilkins M.J."/>
            <person name="Williams K.H."/>
            <person name="Banfield J.F."/>
        </authorList>
    </citation>
    <scope>NUCLEOTIDE SEQUENCE [LARGE SCALE GENOMIC DNA]</scope>
</reference>
<dbReference type="FunFam" id="3.30.930.10:FF:000002">
    <property type="entry name" value="Threonine--tRNA ligase"/>
    <property type="match status" value="1"/>
</dbReference>
<sequence>MSNEKNNRLDTLRHSCAHLLAAAILEMFPEAKLGVGPAVDNGFYYDFDLPRTLIPEDLPLIEEKMKALIKQDLPFEKEEVELNKAKELLEKAGQDYKLELVKDLPADEITFYKTGNFVDLCKGPHIKSTKELENAGWKLTKIAGAYWRGSEENKMLQRIYGACFQTKDELKQYEEMMIEAEKRDHRKLGKELDLFVFSDLVGPGLPLYTPKGTIIKDELQKKVEKICRQYGFQKVSCPSLAKIDLFKISGHADKFGDELFRVSSQGGLNFVLKPVQCPHQTQIYASKMRSYKDLPIRYMESDKQYRAEKTGEVGGLSRVFAITVEDGHSFCRIDQVKEEVMNMVKIIKDFYSEIGMWGNHKVSLSVRDYDHPEKYIGTKEDWDHAERMLEEISNEMELGAIKHEGEAALYGPKLDFMFKDAMGRDVQIPTVQLDFATPKRFELTYTDENNESISPVMVHRAILGSYERFIALLIEHFAGAFPFWLSPTQITIIPVAEVHNEYAKKVAKELAAFRVEIDSRNESLGKRIREAEIKKTPYTIVLGDKEENDQTITIRTRGTKELVTQKISELIEILDEKTC</sequence>
<dbReference type="GO" id="GO:0004829">
    <property type="term" value="F:threonine-tRNA ligase activity"/>
    <property type="evidence" value="ECO:0007669"/>
    <property type="project" value="UniProtKB-UniRule"/>
</dbReference>
<keyword evidence="5 13" id="KW-0479">Metal-binding</keyword>
<keyword evidence="3 13" id="KW-0820">tRNA-binding</keyword>
<dbReference type="InterPro" id="IPR006195">
    <property type="entry name" value="aa-tRNA-synth_II"/>
</dbReference>
<feature type="binding site" evidence="13">
    <location>
        <position position="328"/>
    </location>
    <ligand>
        <name>Zn(2+)</name>
        <dbReference type="ChEBI" id="CHEBI:29105"/>
        <note>catalytic</note>
    </ligand>
</feature>
<dbReference type="GO" id="GO:0005524">
    <property type="term" value="F:ATP binding"/>
    <property type="evidence" value="ECO:0007669"/>
    <property type="project" value="UniProtKB-UniRule"/>
</dbReference>
<comment type="subcellular location">
    <subcellularLocation>
        <location evidence="13">Cytoplasm</location>
    </subcellularLocation>
</comment>
<dbReference type="HAMAP" id="MF_00184">
    <property type="entry name" value="Thr_tRNA_synth"/>
    <property type="match status" value="1"/>
</dbReference>
<dbReference type="Proteomes" id="UP000035648">
    <property type="component" value="Chromosome"/>
</dbReference>